<evidence type="ECO:0000313" key="1">
    <source>
        <dbReference type="EMBL" id="KAF0683598.1"/>
    </source>
</evidence>
<dbReference type="Proteomes" id="UP000332933">
    <property type="component" value="Unassembled WGS sequence"/>
</dbReference>
<keyword evidence="3" id="KW-1185">Reference proteome</keyword>
<evidence type="ECO:0000313" key="2">
    <source>
        <dbReference type="EMBL" id="VFU01004.1"/>
    </source>
</evidence>
<reference evidence="1" key="2">
    <citation type="submission" date="2019-06" db="EMBL/GenBank/DDBJ databases">
        <title>Genomics analysis of Aphanomyces spp. identifies a new class of oomycete effector associated with host adaptation.</title>
        <authorList>
            <person name="Gaulin E."/>
        </authorList>
    </citation>
    <scope>NUCLEOTIDE SEQUENCE</scope>
    <source>
        <strain evidence="1">CBS 578.67</strain>
    </source>
</reference>
<dbReference type="AlphaFoldDB" id="A0A485LQ55"/>
<reference evidence="2 3" key="1">
    <citation type="submission" date="2019-03" db="EMBL/GenBank/DDBJ databases">
        <authorList>
            <person name="Gaulin E."/>
            <person name="Dumas B."/>
        </authorList>
    </citation>
    <scope>NUCLEOTIDE SEQUENCE [LARGE SCALE GENOMIC DNA]</scope>
    <source>
        <strain evidence="2">CBS 568.67</strain>
    </source>
</reference>
<dbReference type="EMBL" id="VJMH01007388">
    <property type="protein sequence ID" value="KAF0683598.1"/>
    <property type="molecule type" value="Genomic_DNA"/>
</dbReference>
<evidence type="ECO:0000313" key="3">
    <source>
        <dbReference type="Proteomes" id="UP000332933"/>
    </source>
</evidence>
<dbReference type="EMBL" id="CAADRA010007414">
    <property type="protein sequence ID" value="VFU01004.1"/>
    <property type="molecule type" value="Genomic_DNA"/>
</dbReference>
<protein>
    <submittedName>
        <fullName evidence="2">Aste57867_24364 protein</fullName>
    </submittedName>
</protein>
<sequence length="237" mass="27589">MDKQQHYWHEHALMKDAHLANCVVVHDSFQQYLTQYSRAASDEKCRKLQYLLTNVDFCCQVLSESPATHRPRPQADIQRVVKAIRKVVTPYMAKLEWECQTRATLPSLSELFGRDGLQRHVRLNHLWADVPTKANAYWSEVERLRDAYLDQVVGAKQFFERYVEYYDGQQPQNDPQEVVSLCDYADYCAQVLQERRCTHPPRSTAELECIVSYITTIIVPHLTNILAQVPFDMVVSL</sequence>
<name>A0A485LQ55_9STRA</name>
<proteinExistence type="predicted"/>
<organism evidence="2 3">
    <name type="scientific">Aphanomyces stellatus</name>
    <dbReference type="NCBI Taxonomy" id="120398"/>
    <lineage>
        <taxon>Eukaryota</taxon>
        <taxon>Sar</taxon>
        <taxon>Stramenopiles</taxon>
        <taxon>Oomycota</taxon>
        <taxon>Saprolegniomycetes</taxon>
        <taxon>Saprolegniales</taxon>
        <taxon>Verrucalvaceae</taxon>
        <taxon>Aphanomyces</taxon>
    </lineage>
</organism>
<accession>A0A485LQ55</accession>
<gene>
    <name evidence="2" type="primary">Aste57867_24364</name>
    <name evidence="1" type="ORF">As57867_024288</name>
    <name evidence="2" type="ORF">ASTE57867_24364</name>
</gene>